<feature type="domain" description="SGNH hydrolase-type esterase" evidence="2">
    <location>
        <begin position="428"/>
        <end position="615"/>
    </location>
</feature>
<feature type="domain" description="SGNH hydrolase-type esterase" evidence="2">
    <location>
        <begin position="211"/>
        <end position="396"/>
    </location>
</feature>
<dbReference type="Pfam" id="PF13472">
    <property type="entry name" value="Lipase_GDSL_2"/>
    <property type="match status" value="2"/>
</dbReference>
<proteinExistence type="predicted"/>
<dbReference type="Gene3D" id="3.40.50.1110">
    <property type="entry name" value="SGNH hydrolase"/>
    <property type="match status" value="2"/>
</dbReference>
<evidence type="ECO:0000256" key="1">
    <source>
        <dbReference type="SAM" id="Coils"/>
    </source>
</evidence>
<protein>
    <submittedName>
        <fullName evidence="3">Lysophospholipase L1</fullName>
    </submittedName>
</protein>
<evidence type="ECO:0000313" key="3">
    <source>
        <dbReference type="EMBL" id="SDH47105.1"/>
    </source>
</evidence>
<dbReference type="EMBL" id="FNDO01000006">
    <property type="protein sequence ID" value="SDH47105.1"/>
    <property type="molecule type" value="Genomic_DNA"/>
</dbReference>
<dbReference type="InterPro" id="IPR013830">
    <property type="entry name" value="SGNH_hydro"/>
</dbReference>
<gene>
    <name evidence="3" type="ORF">SAMN05192582_100675</name>
</gene>
<dbReference type="GO" id="GO:0004622">
    <property type="term" value="F:phosphatidylcholine lysophospholipase activity"/>
    <property type="evidence" value="ECO:0007669"/>
    <property type="project" value="TreeGrafter"/>
</dbReference>
<name>A0A1G8CNT5_BACOV</name>
<sequence length="629" mass="69590">MKTLNQKQKHGKHSQMMKRLFKTNHLFKSVLYLILCMMPFFASCQNDDWKSEIDALKTELEAQKKLITELGNSSGRTIIDVVVGEEATIIKFSDNTEVEIPNKLEQEDNNSVSFPVVLIGEDDNYTVNGESTGVDSKLYTPVLSNGKWAIGVKEYAAGTEIFAGIVETTGTPEGNGGQIIFYFVDGTSVGIDKKGANEEQPTPAAKIRIACIGNSITYGATIANRDVNSYPAKLGEMLGGDYEVKNFGVSGKTMLMAGTDQNDPMQECAYMKTGQYRDAQAYNPDIVIIKLGTNDSKPCNWNTHKDEFEGNMQTMIDAFKELDSNPKIYLCYPTRVINDGAFTISEETIHDQIIPKISNVARENSLNVINLHNVFDGKGGLDQFYNDNVHPNEAGATILAEVISRVILENVFPSEELEHFDKVKTVGCLGDDVTFGVGANYSGGEAYPDVLNNLLGDGYEVTNYHAGSRAVVKNARETPDNELGNAYYGTNGAFLRALNNKPDIVIFNLGLNDSKPFNWEHKEQFKESYQYMIDELKKVYSPKIYLCCPTEVRNTPNGTTTVSWQTLKEEIIPLIREVAEDNELPVIDLSALFDSKQDSECLSGDKVHPNKAGYEMIAAALKDAITTNN</sequence>
<dbReference type="AlphaFoldDB" id="A0A1G8CNT5"/>
<dbReference type="InterPro" id="IPR036514">
    <property type="entry name" value="SGNH_hydro_sf"/>
</dbReference>
<dbReference type="PANTHER" id="PTHR30383:SF5">
    <property type="entry name" value="SGNH HYDROLASE-TYPE ESTERASE DOMAIN-CONTAINING PROTEIN"/>
    <property type="match status" value="1"/>
</dbReference>
<organism evidence="3 4">
    <name type="scientific">Bacteroides ovatus</name>
    <dbReference type="NCBI Taxonomy" id="28116"/>
    <lineage>
        <taxon>Bacteria</taxon>
        <taxon>Pseudomonadati</taxon>
        <taxon>Bacteroidota</taxon>
        <taxon>Bacteroidia</taxon>
        <taxon>Bacteroidales</taxon>
        <taxon>Bacteroidaceae</taxon>
        <taxon>Bacteroides</taxon>
    </lineage>
</organism>
<keyword evidence="1" id="KW-0175">Coiled coil</keyword>
<dbReference type="Proteomes" id="UP000181870">
    <property type="component" value="Unassembled WGS sequence"/>
</dbReference>
<accession>A0A1G8CNT5</accession>
<reference evidence="3 4" key="1">
    <citation type="submission" date="2016-10" db="EMBL/GenBank/DDBJ databases">
        <authorList>
            <person name="de Groot N.N."/>
        </authorList>
    </citation>
    <scope>NUCLEOTIDE SEQUENCE [LARGE SCALE GENOMIC DNA]</scope>
    <source>
        <strain evidence="3 4">NLAE-zl-C57</strain>
    </source>
</reference>
<dbReference type="InterPro" id="IPR051532">
    <property type="entry name" value="Ester_Hydrolysis_Enzymes"/>
</dbReference>
<evidence type="ECO:0000313" key="4">
    <source>
        <dbReference type="Proteomes" id="UP000181870"/>
    </source>
</evidence>
<dbReference type="SUPFAM" id="SSF52266">
    <property type="entry name" value="SGNH hydrolase"/>
    <property type="match status" value="2"/>
</dbReference>
<dbReference type="PANTHER" id="PTHR30383">
    <property type="entry name" value="THIOESTERASE 1/PROTEASE 1/LYSOPHOSPHOLIPASE L1"/>
    <property type="match status" value="1"/>
</dbReference>
<evidence type="ECO:0000259" key="2">
    <source>
        <dbReference type="Pfam" id="PF13472"/>
    </source>
</evidence>
<feature type="coiled-coil region" evidence="1">
    <location>
        <begin position="46"/>
        <end position="73"/>
    </location>
</feature>